<comment type="caution">
    <text evidence="2">The sequence shown here is derived from an EMBL/GenBank/DDBJ whole genome shotgun (WGS) entry which is preliminary data.</text>
</comment>
<gene>
    <name evidence="2" type="ORF">Sangu_2917900</name>
</gene>
<reference evidence="2" key="2">
    <citation type="journal article" date="2024" name="Plant">
        <title>Genomic evolution and insights into agronomic trait innovations of Sesamum species.</title>
        <authorList>
            <person name="Miao H."/>
            <person name="Wang L."/>
            <person name="Qu L."/>
            <person name="Liu H."/>
            <person name="Sun Y."/>
            <person name="Le M."/>
            <person name="Wang Q."/>
            <person name="Wei S."/>
            <person name="Zheng Y."/>
            <person name="Lin W."/>
            <person name="Duan Y."/>
            <person name="Cao H."/>
            <person name="Xiong S."/>
            <person name="Wang X."/>
            <person name="Wei L."/>
            <person name="Li C."/>
            <person name="Ma Q."/>
            <person name="Ju M."/>
            <person name="Zhao R."/>
            <person name="Li G."/>
            <person name="Mu C."/>
            <person name="Tian Q."/>
            <person name="Mei H."/>
            <person name="Zhang T."/>
            <person name="Gao T."/>
            <person name="Zhang H."/>
        </authorList>
    </citation>
    <scope>NUCLEOTIDE SEQUENCE</scope>
    <source>
        <strain evidence="2">G01</strain>
    </source>
</reference>
<feature type="region of interest" description="Disordered" evidence="1">
    <location>
        <begin position="27"/>
        <end position="49"/>
    </location>
</feature>
<protein>
    <submittedName>
        <fullName evidence="2">Uncharacterized protein</fullName>
    </submittedName>
</protein>
<organism evidence="2">
    <name type="scientific">Sesamum angustifolium</name>
    <dbReference type="NCBI Taxonomy" id="2727405"/>
    <lineage>
        <taxon>Eukaryota</taxon>
        <taxon>Viridiplantae</taxon>
        <taxon>Streptophyta</taxon>
        <taxon>Embryophyta</taxon>
        <taxon>Tracheophyta</taxon>
        <taxon>Spermatophyta</taxon>
        <taxon>Magnoliopsida</taxon>
        <taxon>eudicotyledons</taxon>
        <taxon>Gunneridae</taxon>
        <taxon>Pentapetalae</taxon>
        <taxon>asterids</taxon>
        <taxon>lamiids</taxon>
        <taxon>Lamiales</taxon>
        <taxon>Pedaliaceae</taxon>
        <taxon>Sesamum</taxon>
    </lineage>
</organism>
<accession>A0AAW2ILM6</accession>
<proteinExistence type="predicted"/>
<dbReference type="AlphaFoldDB" id="A0AAW2ILM6"/>
<sequence length="93" mass="10423">MRRQKTLTVSCGRVLKAKVQTGIVTQVQSDDEDDGESIASSNYISNDGEEDTVQTYHITLIEDGEVEEEEGKMLLQNLRRALKPPSMNLKKVI</sequence>
<name>A0AAW2ILM6_9LAMI</name>
<reference evidence="2" key="1">
    <citation type="submission" date="2020-06" db="EMBL/GenBank/DDBJ databases">
        <authorList>
            <person name="Li T."/>
            <person name="Hu X."/>
            <person name="Zhang T."/>
            <person name="Song X."/>
            <person name="Zhang H."/>
            <person name="Dai N."/>
            <person name="Sheng W."/>
            <person name="Hou X."/>
            <person name="Wei L."/>
        </authorList>
    </citation>
    <scope>NUCLEOTIDE SEQUENCE</scope>
    <source>
        <strain evidence="2">G01</strain>
        <tissue evidence="2">Leaf</tissue>
    </source>
</reference>
<evidence type="ECO:0000256" key="1">
    <source>
        <dbReference type="SAM" id="MobiDB-lite"/>
    </source>
</evidence>
<evidence type="ECO:0000313" key="2">
    <source>
        <dbReference type="EMBL" id="KAL0283010.1"/>
    </source>
</evidence>
<dbReference type="EMBL" id="JACGWK010001765">
    <property type="protein sequence ID" value="KAL0283010.1"/>
    <property type="molecule type" value="Genomic_DNA"/>
</dbReference>